<protein>
    <recommendedName>
        <fullName evidence="3">histidine kinase</fullName>
        <ecNumber evidence="3">2.7.13.3</ecNumber>
    </recommendedName>
</protein>
<dbReference type="InterPro" id="IPR036097">
    <property type="entry name" value="HisK_dim/P_sf"/>
</dbReference>
<organism evidence="10 11">
    <name type="scientific">Actinomadura macrotermitis</name>
    <dbReference type="NCBI Taxonomy" id="2585200"/>
    <lineage>
        <taxon>Bacteria</taxon>
        <taxon>Bacillati</taxon>
        <taxon>Actinomycetota</taxon>
        <taxon>Actinomycetes</taxon>
        <taxon>Streptosporangiales</taxon>
        <taxon>Thermomonosporaceae</taxon>
        <taxon>Actinomadura</taxon>
    </lineage>
</organism>
<dbReference type="Proteomes" id="UP000487268">
    <property type="component" value="Unassembled WGS sequence"/>
</dbReference>
<evidence type="ECO:0000256" key="1">
    <source>
        <dbReference type="ARBA" id="ARBA00000085"/>
    </source>
</evidence>
<dbReference type="Pfam" id="PF02518">
    <property type="entry name" value="HATPase_c"/>
    <property type="match status" value="1"/>
</dbReference>
<comment type="catalytic activity">
    <reaction evidence="1">
        <text>ATP + protein L-histidine = ADP + protein N-phospho-L-histidine.</text>
        <dbReference type="EC" id="2.7.13.3"/>
    </reaction>
</comment>
<accession>A0A7K0BPA0</accession>
<dbReference type="RefSeq" id="WP_153531010.1">
    <property type="nucleotide sequence ID" value="NZ_WEGH01000001.1"/>
</dbReference>
<feature type="transmembrane region" description="Helical" evidence="8">
    <location>
        <begin position="43"/>
        <end position="63"/>
    </location>
</feature>
<keyword evidence="8" id="KW-1133">Transmembrane helix</keyword>
<keyword evidence="11" id="KW-1185">Reference proteome</keyword>
<evidence type="ECO:0000256" key="5">
    <source>
        <dbReference type="ARBA" id="ARBA00022679"/>
    </source>
</evidence>
<comment type="caution">
    <text evidence="10">The sequence shown here is derived from an EMBL/GenBank/DDBJ whole genome shotgun (WGS) entry which is preliminary data.</text>
</comment>
<dbReference type="OrthoDB" id="9786919at2"/>
<dbReference type="Pfam" id="PF00512">
    <property type="entry name" value="HisKA"/>
    <property type="match status" value="1"/>
</dbReference>
<keyword evidence="6 10" id="KW-0418">Kinase</keyword>
<keyword evidence="4" id="KW-0597">Phosphoprotein</keyword>
<keyword evidence="8" id="KW-0472">Membrane</keyword>
<dbReference type="InterPro" id="IPR050736">
    <property type="entry name" value="Sensor_HK_Regulatory"/>
</dbReference>
<dbReference type="PRINTS" id="PR00344">
    <property type="entry name" value="BCTRLSENSOR"/>
</dbReference>
<dbReference type="SUPFAM" id="SSF47384">
    <property type="entry name" value="Homodimeric domain of signal transducing histidine kinase"/>
    <property type="match status" value="1"/>
</dbReference>
<feature type="domain" description="Histidine kinase" evidence="9">
    <location>
        <begin position="86"/>
        <end position="293"/>
    </location>
</feature>
<dbReference type="PANTHER" id="PTHR43711">
    <property type="entry name" value="TWO-COMPONENT HISTIDINE KINASE"/>
    <property type="match status" value="1"/>
</dbReference>
<dbReference type="InterPro" id="IPR004358">
    <property type="entry name" value="Sig_transdc_His_kin-like_C"/>
</dbReference>
<gene>
    <name evidence="10" type="primary">sasA_2</name>
    <name evidence="10" type="ORF">ACRB68_09920</name>
</gene>
<evidence type="ECO:0000313" key="10">
    <source>
        <dbReference type="EMBL" id="MQY02957.1"/>
    </source>
</evidence>
<evidence type="ECO:0000313" key="11">
    <source>
        <dbReference type="Proteomes" id="UP000487268"/>
    </source>
</evidence>
<dbReference type="PANTHER" id="PTHR43711:SF32">
    <property type="entry name" value="SENSOR-TYPE HISTIDINE KINASE PRRB"/>
    <property type="match status" value="1"/>
</dbReference>
<evidence type="ECO:0000256" key="3">
    <source>
        <dbReference type="ARBA" id="ARBA00012438"/>
    </source>
</evidence>
<dbReference type="CDD" id="cd00075">
    <property type="entry name" value="HATPase"/>
    <property type="match status" value="1"/>
</dbReference>
<dbReference type="CDD" id="cd00082">
    <property type="entry name" value="HisKA"/>
    <property type="match status" value="1"/>
</dbReference>
<name>A0A7K0BPA0_9ACTN</name>
<dbReference type="EMBL" id="WEGH01000001">
    <property type="protein sequence ID" value="MQY02957.1"/>
    <property type="molecule type" value="Genomic_DNA"/>
</dbReference>
<dbReference type="GO" id="GO:0005886">
    <property type="term" value="C:plasma membrane"/>
    <property type="evidence" value="ECO:0007669"/>
    <property type="project" value="UniProtKB-SubCell"/>
</dbReference>
<evidence type="ECO:0000256" key="6">
    <source>
        <dbReference type="ARBA" id="ARBA00022777"/>
    </source>
</evidence>
<dbReference type="FunFam" id="1.10.287.130:FF:000001">
    <property type="entry name" value="Two-component sensor histidine kinase"/>
    <property type="match status" value="1"/>
</dbReference>
<evidence type="ECO:0000256" key="8">
    <source>
        <dbReference type="SAM" id="Phobius"/>
    </source>
</evidence>
<feature type="transmembrane region" description="Helical" evidence="8">
    <location>
        <begin position="12"/>
        <end position="37"/>
    </location>
</feature>
<sequence length="293" mass="31161">MRLPRSVRARATTASVGAVGVLLPLAVMVIAVALHLLDVRSRAGAAGVLLAAAASAASGLWLARTLSGTRDRLERSMARQRDMAADASHELRTPLTGLRTRIELALAEPGDAAETHDTLSAALRDVERLQRIVEDLLDLARLDAGQEPARVRLDLGELVEEGLAARSPRIPVTAKIQAGVRVVADRRRLARALASLLANADRHAASRVEVTVRAEGALAVLEVRDDGPGIAPADRERVFERFTRLDAARSRDAGGSGLGLPVAREIVDRHGGELRVADGEPGARLVLTLPRLL</sequence>
<reference evidence="10 11" key="1">
    <citation type="submission" date="2019-10" db="EMBL/GenBank/DDBJ databases">
        <title>Actinomadura rubteroloni sp. nov. and Actinomadura macrotermitis sp. nov., isolated from the gut of fungus growing-termite Macrotermes natalensis.</title>
        <authorList>
            <person name="Benndorf R."/>
            <person name="Martin K."/>
            <person name="Kuefner M."/>
            <person name="De Beer W."/>
            <person name="Kaster A.-K."/>
            <person name="Vollmers J."/>
            <person name="Poulsen M."/>
            <person name="Beemelmanns C."/>
        </authorList>
    </citation>
    <scope>NUCLEOTIDE SEQUENCE [LARGE SCALE GENOMIC DNA]</scope>
    <source>
        <strain evidence="10 11">RB68</strain>
    </source>
</reference>
<dbReference type="InterPro" id="IPR003594">
    <property type="entry name" value="HATPase_dom"/>
</dbReference>
<dbReference type="Gene3D" id="1.10.287.130">
    <property type="match status" value="1"/>
</dbReference>
<dbReference type="SMART" id="SM00388">
    <property type="entry name" value="HisKA"/>
    <property type="match status" value="1"/>
</dbReference>
<dbReference type="InterPro" id="IPR036890">
    <property type="entry name" value="HATPase_C_sf"/>
</dbReference>
<dbReference type="PROSITE" id="PS50109">
    <property type="entry name" value="HIS_KIN"/>
    <property type="match status" value="1"/>
</dbReference>
<dbReference type="EC" id="2.7.13.3" evidence="3"/>
<dbReference type="GO" id="GO:0000155">
    <property type="term" value="F:phosphorelay sensor kinase activity"/>
    <property type="evidence" value="ECO:0007669"/>
    <property type="project" value="InterPro"/>
</dbReference>
<evidence type="ECO:0000259" key="9">
    <source>
        <dbReference type="PROSITE" id="PS50109"/>
    </source>
</evidence>
<keyword evidence="8" id="KW-0812">Transmembrane</keyword>
<comment type="subcellular location">
    <subcellularLocation>
        <location evidence="2">Cell membrane</location>
    </subcellularLocation>
</comment>
<dbReference type="InterPro" id="IPR003661">
    <property type="entry name" value="HisK_dim/P_dom"/>
</dbReference>
<dbReference type="InterPro" id="IPR005467">
    <property type="entry name" value="His_kinase_dom"/>
</dbReference>
<proteinExistence type="predicted"/>
<keyword evidence="5 10" id="KW-0808">Transferase</keyword>
<dbReference type="SMART" id="SM00387">
    <property type="entry name" value="HATPase_c"/>
    <property type="match status" value="1"/>
</dbReference>
<keyword evidence="7" id="KW-0902">Two-component regulatory system</keyword>
<evidence type="ECO:0000256" key="7">
    <source>
        <dbReference type="ARBA" id="ARBA00023012"/>
    </source>
</evidence>
<evidence type="ECO:0000256" key="4">
    <source>
        <dbReference type="ARBA" id="ARBA00022553"/>
    </source>
</evidence>
<dbReference type="SUPFAM" id="SSF55874">
    <property type="entry name" value="ATPase domain of HSP90 chaperone/DNA topoisomerase II/histidine kinase"/>
    <property type="match status" value="1"/>
</dbReference>
<dbReference type="Gene3D" id="3.30.565.10">
    <property type="entry name" value="Histidine kinase-like ATPase, C-terminal domain"/>
    <property type="match status" value="1"/>
</dbReference>
<evidence type="ECO:0000256" key="2">
    <source>
        <dbReference type="ARBA" id="ARBA00004236"/>
    </source>
</evidence>
<dbReference type="AlphaFoldDB" id="A0A7K0BPA0"/>